<sequence length="227" mass="25347">MQQITLDARLSRVADMVPECGVCADIGADHGFLSAWLLSSGRVGRMYICDISAPSLDKARRLFDGDALAERARFEVGDGLERVSEPLDACVVAGMGGETMMGILERGLGVIRGATLVLQPNVDADRVRVWLYDHGFAVTDEELIYDGRWWYSIMQAKPDAGAARPDERELLVGPVLLRRRHELLPRFAQRQVRILKNAIAPIAPDNPRAAELSRRLDIWKEIAQWQK</sequence>
<evidence type="ECO:0000313" key="1">
    <source>
        <dbReference type="EMBL" id="HIU46387.1"/>
    </source>
</evidence>
<gene>
    <name evidence="1" type="ORF">IAC59_03930</name>
</gene>
<comment type="caution">
    <text evidence="1">The sequence shown here is derived from an EMBL/GenBank/DDBJ whole genome shotgun (WGS) entry which is preliminary data.</text>
</comment>
<name>A0A9D1S4L7_9FIRM</name>
<organism evidence="1 2">
    <name type="scientific">Candidatus Fimadaptatus faecigallinarum</name>
    <dbReference type="NCBI Taxonomy" id="2840814"/>
    <lineage>
        <taxon>Bacteria</taxon>
        <taxon>Bacillati</taxon>
        <taxon>Bacillota</taxon>
        <taxon>Clostridia</taxon>
        <taxon>Eubacteriales</taxon>
        <taxon>Candidatus Fimadaptatus</taxon>
    </lineage>
</organism>
<accession>A0A9D1S4L7</accession>
<proteinExistence type="predicted"/>
<dbReference type="SUPFAM" id="SSF53335">
    <property type="entry name" value="S-adenosyl-L-methionine-dependent methyltransferases"/>
    <property type="match status" value="1"/>
</dbReference>
<dbReference type="InterPro" id="IPR006901">
    <property type="entry name" value="TrmK"/>
</dbReference>
<dbReference type="PIRSF" id="PIRSF018637">
    <property type="entry name" value="TrmK"/>
    <property type="match status" value="1"/>
</dbReference>
<dbReference type="Pfam" id="PF12847">
    <property type="entry name" value="Methyltransf_18"/>
    <property type="match status" value="1"/>
</dbReference>
<dbReference type="AlphaFoldDB" id="A0A9D1S4L7"/>
<dbReference type="PANTHER" id="PTHR38451">
    <property type="entry name" value="TRNA (ADENINE(22)-N(1))-METHYLTRANSFERASE"/>
    <property type="match status" value="1"/>
</dbReference>
<evidence type="ECO:0000313" key="2">
    <source>
        <dbReference type="Proteomes" id="UP000824123"/>
    </source>
</evidence>
<reference evidence="1" key="2">
    <citation type="journal article" date="2021" name="PeerJ">
        <title>Extensive microbial diversity within the chicken gut microbiome revealed by metagenomics and culture.</title>
        <authorList>
            <person name="Gilroy R."/>
            <person name="Ravi A."/>
            <person name="Getino M."/>
            <person name="Pursley I."/>
            <person name="Horton D.L."/>
            <person name="Alikhan N.F."/>
            <person name="Baker D."/>
            <person name="Gharbi K."/>
            <person name="Hall N."/>
            <person name="Watson M."/>
            <person name="Adriaenssens E.M."/>
            <person name="Foster-Nyarko E."/>
            <person name="Jarju S."/>
            <person name="Secka A."/>
            <person name="Antonio M."/>
            <person name="Oren A."/>
            <person name="Chaudhuri R.R."/>
            <person name="La Ragione R."/>
            <person name="Hildebrand F."/>
            <person name="Pallen M.J."/>
        </authorList>
    </citation>
    <scope>NUCLEOTIDE SEQUENCE</scope>
    <source>
        <strain evidence="1">ChiSxjej2B14-8506</strain>
    </source>
</reference>
<reference evidence="1" key="1">
    <citation type="submission" date="2020-10" db="EMBL/GenBank/DDBJ databases">
        <authorList>
            <person name="Gilroy R."/>
        </authorList>
    </citation>
    <scope>NUCLEOTIDE SEQUENCE</scope>
    <source>
        <strain evidence="1">ChiSxjej2B14-8506</strain>
    </source>
</reference>
<dbReference type="PANTHER" id="PTHR38451:SF1">
    <property type="entry name" value="TRNA (ADENINE(22)-N(1))-METHYLTRANSFERASE"/>
    <property type="match status" value="1"/>
</dbReference>
<dbReference type="Proteomes" id="UP000824123">
    <property type="component" value="Unassembled WGS sequence"/>
</dbReference>
<dbReference type="GO" id="GO:0032259">
    <property type="term" value="P:methylation"/>
    <property type="evidence" value="ECO:0007669"/>
    <property type="project" value="UniProtKB-KW"/>
</dbReference>
<protein>
    <submittedName>
        <fullName evidence="1">SAM-dependent methyltransferase</fullName>
    </submittedName>
</protein>
<keyword evidence="1" id="KW-0808">Transferase</keyword>
<dbReference type="InterPro" id="IPR029063">
    <property type="entry name" value="SAM-dependent_MTases_sf"/>
</dbReference>
<dbReference type="GO" id="GO:0160105">
    <property type="term" value="F:tRNA (adenine(22)-N1)-methyltransferase activity"/>
    <property type="evidence" value="ECO:0007669"/>
    <property type="project" value="InterPro"/>
</dbReference>
<dbReference type="EMBL" id="DVNK01000027">
    <property type="protein sequence ID" value="HIU46387.1"/>
    <property type="molecule type" value="Genomic_DNA"/>
</dbReference>
<dbReference type="Gene3D" id="3.40.50.150">
    <property type="entry name" value="Vaccinia Virus protein VP39"/>
    <property type="match status" value="1"/>
</dbReference>
<keyword evidence="1" id="KW-0489">Methyltransferase</keyword>